<dbReference type="EMBL" id="MU004343">
    <property type="protein sequence ID" value="KAF2655848.1"/>
    <property type="molecule type" value="Genomic_DNA"/>
</dbReference>
<name>A0A6A6TAC1_9PLEO</name>
<organism evidence="2 3">
    <name type="scientific">Lophiostoma macrostomum CBS 122681</name>
    <dbReference type="NCBI Taxonomy" id="1314788"/>
    <lineage>
        <taxon>Eukaryota</taxon>
        <taxon>Fungi</taxon>
        <taxon>Dikarya</taxon>
        <taxon>Ascomycota</taxon>
        <taxon>Pezizomycotina</taxon>
        <taxon>Dothideomycetes</taxon>
        <taxon>Pleosporomycetidae</taxon>
        <taxon>Pleosporales</taxon>
        <taxon>Lophiostomataceae</taxon>
        <taxon>Lophiostoma</taxon>
    </lineage>
</organism>
<gene>
    <name evidence="2" type="ORF">K491DRAFT_406829</name>
</gene>
<evidence type="ECO:0008006" key="4">
    <source>
        <dbReference type="Google" id="ProtNLM"/>
    </source>
</evidence>
<dbReference type="Proteomes" id="UP000799324">
    <property type="component" value="Unassembled WGS sequence"/>
</dbReference>
<sequence>MWSKNILFFILLWRVNSSSIQYLFVDFSRPSFPCFSSLLSSPRSGTAPIRSESDSGECIYNGTTLLLITPRRHCTQLARYIQCCMTLNFGLYSHAVRSKAHNRCCKPSLFESMLPVCTALLPIKFEHIRH</sequence>
<accession>A0A6A6TAC1</accession>
<feature type="chain" id="PRO_5025372671" description="Secreted protein" evidence="1">
    <location>
        <begin position="18"/>
        <end position="130"/>
    </location>
</feature>
<evidence type="ECO:0000313" key="2">
    <source>
        <dbReference type="EMBL" id="KAF2655848.1"/>
    </source>
</evidence>
<evidence type="ECO:0000256" key="1">
    <source>
        <dbReference type="SAM" id="SignalP"/>
    </source>
</evidence>
<feature type="signal peptide" evidence="1">
    <location>
        <begin position="1"/>
        <end position="17"/>
    </location>
</feature>
<dbReference type="AlphaFoldDB" id="A0A6A6TAC1"/>
<keyword evidence="3" id="KW-1185">Reference proteome</keyword>
<reference evidence="2" key="1">
    <citation type="journal article" date="2020" name="Stud. Mycol.">
        <title>101 Dothideomycetes genomes: a test case for predicting lifestyles and emergence of pathogens.</title>
        <authorList>
            <person name="Haridas S."/>
            <person name="Albert R."/>
            <person name="Binder M."/>
            <person name="Bloem J."/>
            <person name="Labutti K."/>
            <person name="Salamov A."/>
            <person name="Andreopoulos B."/>
            <person name="Baker S."/>
            <person name="Barry K."/>
            <person name="Bills G."/>
            <person name="Bluhm B."/>
            <person name="Cannon C."/>
            <person name="Castanera R."/>
            <person name="Culley D."/>
            <person name="Daum C."/>
            <person name="Ezra D."/>
            <person name="Gonzalez J."/>
            <person name="Henrissat B."/>
            <person name="Kuo A."/>
            <person name="Liang C."/>
            <person name="Lipzen A."/>
            <person name="Lutzoni F."/>
            <person name="Magnuson J."/>
            <person name="Mondo S."/>
            <person name="Nolan M."/>
            <person name="Ohm R."/>
            <person name="Pangilinan J."/>
            <person name="Park H.-J."/>
            <person name="Ramirez L."/>
            <person name="Alfaro M."/>
            <person name="Sun H."/>
            <person name="Tritt A."/>
            <person name="Yoshinaga Y."/>
            <person name="Zwiers L.-H."/>
            <person name="Turgeon B."/>
            <person name="Goodwin S."/>
            <person name="Spatafora J."/>
            <person name="Crous P."/>
            <person name="Grigoriev I."/>
        </authorList>
    </citation>
    <scope>NUCLEOTIDE SEQUENCE</scope>
    <source>
        <strain evidence="2">CBS 122681</strain>
    </source>
</reference>
<protein>
    <recommendedName>
        <fullName evidence="4">Secreted protein</fullName>
    </recommendedName>
</protein>
<keyword evidence="1" id="KW-0732">Signal</keyword>
<evidence type="ECO:0000313" key="3">
    <source>
        <dbReference type="Proteomes" id="UP000799324"/>
    </source>
</evidence>
<proteinExistence type="predicted"/>